<accession>A0ABY0JMS4</accession>
<organism evidence="1 2">
    <name type="scientific">Citrobacter europaeus</name>
    <dbReference type="NCBI Taxonomy" id="1914243"/>
    <lineage>
        <taxon>Bacteria</taxon>
        <taxon>Pseudomonadati</taxon>
        <taxon>Pseudomonadota</taxon>
        <taxon>Gammaproteobacteria</taxon>
        <taxon>Enterobacterales</taxon>
        <taxon>Enterobacteriaceae</taxon>
        <taxon>Citrobacter</taxon>
    </lineage>
</organism>
<protein>
    <submittedName>
        <fullName evidence="1">Uncharacterized protein</fullName>
    </submittedName>
</protein>
<gene>
    <name evidence="1" type="ORF">BN4901_1891</name>
</gene>
<proteinExistence type="predicted"/>
<evidence type="ECO:0000313" key="1">
    <source>
        <dbReference type="EMBL" id="SBW24648.1"/>
    </source>
</evidence>
<keyword evidence="2" id="KW-1185">Reference proteome</keyword>
<comment type="caution">
    <text evidence="1">The sequence shown here is derived from an EMBL/GenBank/DDBJ whole genome shotgun (WGS) entry which is preliminary data.</text>
</comment>
<sequence>MNEPLSDIMQHLCQYSKHFINTMINMENVIIHMKNDFGCFLLFMSPISNTCSD</sequence>
<name>A0ABY0JMS4_9ENTR</name>
<dbReference type="EMBL" id="FLUX01000019">
    <property type="protein sequence ID" value="SBW24648.1"/>
    <property type="molecule type" value="Genomic_DNA"/>
</dbReference>
<reference evidence="1 2" key="1">
    <citation type="submission" date="2016-04" db="EMBL/GenBank/DDBJ databases">
        <authorList>
            <person name="Mornico D."/>
        </authorList>
    </citation>
    <scope>NUCLEOTIDE SEQUENCE [LARGE SCALE GENOMIC DNA]</scope>
    <source>
        <strain evidence="1 2">A121</strain>
    </source>
</reference>
<evidence type="ECO:0000313" key="2">
    <source>
        <dbReference type="Proteomes" id="UP000195338"/>
    </source>
</evidence>
<dbReference type="Proteomes" id="UP000195338">
    <property type="component" value="Unassembled WGS sequence"/>
</dbReference>